<evidence type="ECO:0000313" key="1">
    <source>
        <dbReference type="EMBL" id="QHS78352.1"/>
    </source>
</evidence>
<accession>A0A6C0AF62</accession>
<dbReference type="EMBL" id="MN740596">
    <property type="protein sequence ID" value="QHS78352.1"/>
    <property type="molecule type" value="Genomic_DNA"/>
</dbReference>
<proteinExistence type="predicted"/>
<protein>
    <submittedName>
        <fullName evidence="1">Uncharacterized protein</fullName>
    </submittedName>
</protein>
<name>A0A6C0AF62_9ZZZZ</name>
<dbReference type="AlphaFoldDB" id="A0A6C0AF62"/>
<reference evidence="1" key="1">
    <citation type="journal article" date="2020" name="Nature">
        <title>Giant virus diversity and host interactions through global metagenomics.</title>
        <authorList>
            <person name="Schulz F."/>
            <person name="Roux S."/>
            <person name="Paez-Espino D."/>
            <person name="Jungbluth S."/>
            <person name="Walsh D.A."/>
            <person name="Denef V.J."/>
            <person name="McMahon K.D."/>
            <person name="Konstantinidis K.T."/>
            <person name="Eloe-Fadrosh E.A."/>
            <person name="Kyrpides N.C."/>
            <person name="Woyke T."/>
        </authorList>
    </citation>
    <scope>NUCLEOTIDE SEQUENCE</scope>
    <source>
        <strain evidence="1">GVMAG-S-1021933-23</strain>
    </source>
</reference>
<sequence>MFCNNCSCKLKNTVNLCFECKNLLVKNGKKTKKEYLICKECETVSNYKFVKDNYCKTCFNKTLNCNLCNKNKFKINTLNINGNILCIECNIFKCSSCLKNTDITGVKFFGDILCNECYIDDSLKSPLEIELMLNHNNIHLSCSNEKTKCCICKDIRFCRKNVKSYPGYDDEIGNVNNKSRWQDYCPQCTTYCQNIWDKNIIKPS</sequence>
<organism evidence="1">
    <name type="scientific">viral metagenome</name>
    <dbReference type="NCBI Taxonomy" id="1070528"/>
    <lineage>
        <taxon>unclassified sequences</taxon>
        <taxon>metagenomes</taxon>
        <taxon>organismal metagenomes</taxon>
    </lineage>
</organism>